<feature type="transmembrane region" description="Helical" evidence="1">
    <location>
        <begin position="137"/>
        <end position="165"/>
    </location>
</feature>
<sequence length="204" mass="23252">MASSGVQRLFYVIWTIIKLNLFFLLFSLMGGLVLGIGPAFQTMNDLLTEQGINYQEITFKRFLTGWKSNFKRGNLHFGLFAVLTLVLVYNLYLAAQIQGLLWLIIAVLLFFVLLLVTVLFLYITLYETSYEISNVNLLKLAFISVFLNFGVFLKVLFGVISILAVTWYFKGLFLFATFALLIIWSGYATKSNRQLVDQKLAVHG</sequence>
<dbReference type="InterPro" id="IPR006938">
    <property type="entry name" value="DUF624"/>
</dbReference>
<evidence type="ECO:0000256" key="1">
    <source>
        <dbReference type="SAM" id="Phobius"/>
    </source>
</evidence>
<evidence type="ECO:0000313" key="2">
    <source>
        <dbReference type="EMBL" id="MEO1772076.1"/>
    </source>
</evidence>
<protein>
    <recommendedName>
        <fullName evidence="4">DUF624 domain-containing protein</fullName>
    </recommendedName>
</protein>
<comment type="caution">
    <text evidence="2">The sequence shown here is derived from an EMBL/GenBank/DDBJ whole genome shotgun (WGS) entry which is preliminary data.</text>
</comment>
<gene>
    <name evidence="2" type="ORF">JZO67_004058</name>
</gene>
<proteinExistence type="predicted"/>
<evidence type="ECO:0000313" key="3">
    <source>
        <dbReference type="Proteomes" id="UP000664357"/>
    </source>
</evidence>
<feature type="transmembrane region" description="Helical" evidence="1">
    <location>
        <begin position="12"/>
        <end position="36"/>
    </location>
</feature>
<keyword evidence="3" id="KW-1185">Reference proteome</keyword>
<feature type="transmembrane region" description="Helical" evidence="1">
    <location>
        <begin position="100"/>
        <end position="125"/>
    </location>
</feature>
<reference evidence="2 3" key="1">
    <citation type="submission" date="2024-02" db="EMBL/GenBank/DDBJ databases">
        <title>The Genome Sequence of Enterococcus sp. DIV0159.</title>
        <authorList>
            <person name="Earl A."/>
            <person name="Manson A."/>
            <person name="Gilmore M."/>
            <person name="Sanders J."/>
            <person name="Shea T."/>
            <person name="Howe W."/>
            <person name="Livny J."/>
            <person name="Cuomo C."/>
            <person name="Neafsey D."/>
            <person name="Birren B."/>
        </authorList>
    </citation>
    <scope>NUCLEOTIDE SEQUENCE [LARGE SCALE GENOMIC DNA]</scope>
    <source>
        <strain evidence="2 3">665A</strain>
    </source>
</reference>
<dbReference type="RefSeq" id="WP_207704111.1">
    <property type="nucleotide sequence ID" value="NZ_JAFREL020000004.1"/>
</dbReference>
<name>A0ABV0EU60_9ENTE</name>
<dbReference type="EMBL" id="JAFREL020000004">
    <property type="protein sequence ID" value="MEO1772076.1"/>
    <property type="molecule type" value="Genomic_DNA"/>
</dbReference>
<keyword evidence="1" id="KW-0472">Membrane</keyword>
<accession>A0ABV0EU60</accession>
<organism evidence="2 3">
    <name type="scientific">Candidatus Enterococcus ferrettii</name>
    <dbReference type="NCBI Taxonomy" id="2815324"/>
    <lineage>
        <taxon>Bacteria</taxon>
        <taxon>Bacillati</taxon>
        <taxon>Bacillota</taxon>
        <taxon>Bacilli</taxon>
        <taxon>Lactobacillales</taxon>
        <taxon>Enterococcaceae</taxon>
        <taxon>Enterococcus</taxon>
    </lineage>
</organism>
<feature type="transmembrane region" description="Helical" evidence="1">
    <location>
        <begin position="171"/>
        <end position="189"/>
    </location>
</feature>
<feature type="transmembrane region" description="Helical" evidence="1">
    <location>
        <begin position="75"/>
        <end position="94"/>
    </location>
</feature>
<keyword evidence="1" id="KW-1133">Transmembrane helix</keyword>
<dbReference type="Proteomes" id="UP000664357">
    <property type="component" value="Unassembled WGS sequence"/>
</dbReference>
<keyword evidence="1" id="KW-0812">Transmembrane</keyword>
<evidence type="ECO:0008006" key="4">
    <source>
        <dbReference type="Google" id="ProtNLM"/>
    </source>
</evidence>
<dbReference type="Pfam" id="PF04854">
    <property type="entry name" value="DUF624"/>
    <property type="match status" value="1"/>
</dbReference>